<dbReference type="EMBL" id="CP017803">
    <property type="protein sequence ID" value="ATZ59562.1"/>
    <property type="molecule type" value="Genomic_DNA"/>
</dbReference>
<dbReference type="SUPFAM" id="SSF53448">
    <property type="entry name" value="Nucleotide-diphospho-sugar transferases"/>
    <property type="match status" value="1"/>
</dbReference>
<dbReference type="GO" id="GO:0016779">
    <property type="term" value="F:nucleotidyltransferase activity"/>
    <property type="evidence" value="ECO:0007669"/>
    <property type="project" value="UniProtKB-ARBA"/>
</dbReference>
<dbReference type="Proteomes" id="UP000232133">
    <property type="component" value="Chromosome"/>
</dbReference>
<gene>
    <name evidence="2" type="ORF">BK798_03590</name>
</gene>
<dbReference type="GeneID" id="35118429"/>
<evidence type="ECO:0000313" key="3">
    <source>
        <dbReference type="Proteomes" id="UP000232133"/>
    </source>
</evidence>
<name>A0A2H4U608_METSM</name>
<dbReference type="Gene3D" id="3.90.550.10">
    <property type="entry name" value="Spore Coat Polysaccharide Biosynthesis Protein SpsA, Chain A"/>
    <property type="match status" value="1"/>
</dbReference>
<protein>
    <submittedName>
        <fullName evidence="2">Molybdopterin-guanine dinucleotide biosynthesis protein MobA</fullName>
    </submittedName>
</protein>
<proteinExistence type="predicted"/>
<accession>A0A2H4U608</accession>
<dbReference type="PANTHER" id="PTHR43777">
    <property type="entry name" value="MOLYBDENUM COFACTOR CYTIDYLYLTRANSFERASE"/>
    <property type="match status" value="1"/>
</dbReference>
<dbReference type="Pfam" id="PF12804">
    <property type="entry name" value="NTP_transf_3"/>
    <property type="match status" value="1"/>
</dbReference>
<sequence length="219" mass="24610">MTVSAIITAAGKNSRMRKDQISRNISVKNKLVLPFQNKTVLETTIDNALSSNVDECIVVLGHYSDEIKEVVFDNYKDSVKFIENNPVDVGLSVSLLNGLKNSSSDFALCITGDQPTVSSETFNEMINVCKNSDNPEKTIAVLRRRKTGLLDTAEGLGMPFVVFKDNMIKYLENENDNLNPILRKIFGDGYTFYGIKEKNELELLNINHYDDYLKLLDSL</sequence>
<dbReference type="InterPro" id="IPR029044">
    <property type="entry name" value="Nucleotide-diphossugar_trans"/>
</dbReference>
<reference evidence="2 3" key="1">
    <citation type="submission" date="2016-10" db="EMBL/GenBank/DDBJ databases">
        <authorList>
            <person name="Varghese N."/>
        </authorList>
    </citation>
    <scope>NUCLEOTIDE SEQUENCE [LARGE SCALE GENOMIC DNA]</scope>
    <source>
        <strain evidence="2 3">KB11</strain>
    </source>
</reference>
<dbReference type="AlphaFoldDB" id="A0A2H4U608"/>
<evidence type="ECO:0000313" key="2">
    <source>
        <dbReference type="EMBL" id="ATZ59562.1"/>
    </source>
</evidence>
<organism evidence="2 3">
    <name type="scientific">Methanobrevibacter smithii</name>
    <dbReference type="NCBI Taxonomy" id="2173"/>
    <lineage>
        <taxon>Archaea</taxon>
        <taxon>Methanobacteriati</taxon>
        <taxon>Methanobacteriota</taxon>
        <taxon>Methanomada group</taxon>
        <taxon>Methanobacteria</taxon>
        <taxon>Methanobacteriales</taxon>
        <taxon>Methanobacteriaceae</taxon>
        <taxon>Methanobrevibacter</taxon>
    </lineage>
</organism>
<dbReference type="RefSeq" id="WP_100815378.1">
    <property type="nucleotide sequence ID" value="NZ_CP017803.1"/>
</dbReference>
<feature type="domain" description="MobA-like NTP transferase" evidence="1">
    <location>
        <begin position="5"/>
        <end position="147"/>
    </location>
</feature>
<evidence type="ECO:0000259" key="1">
    <source>
        <dbReference type="Pfam" id="PF12804"/>
    </source>
</evidence>
<dbReference type="PANTHER" id="PTHR43777:SF1">
    <property type="entry name" value="MOLYBDENUM COFACTOR CYTIDYLYLTRANSFERASE"/>
    <property type="match status" value="1"/>
</dbReference>
<dbReference type="InterPro" id="IPR025877">
    <property type="entry name" value="MobA-like_NTP_Trfase"/>
</dbReference>